<evidence type="ECO:0000313" key="2">
    <source>
        <dbReference type="Proteomes" id="UP000265520"/>
    </source>
</evidence>
<accession>A0A392MET7</accession>
<dbReference type="EMBL" id="LXQA010009567">
    <property type="protein sequence ID" value="MCH86010.1"/>
    <property type="molecule type" value="Genomic_DNA"/>
</dbReference>
<comment type="caution">
    <text evidence="1">The sequence shown here is derived from an EMBL/GenBank/DDBJ whole genome shotgun (WGS) entry which is preliminary data.</text>
</comment>
<dbReference type="Proteomes" id="UP000265520">
    <property type="component" value="Unassembled WGS sequence"/>
</dbReference>
<organism evidence="1 2">
    <name type="scientific">Trifolium medium</name>
    <dbReference type="NCBI Taxonomy" id="97028"/>
    <lineage>
        <taxon>Eukaryota</taxon>
        <taxon>Viridiplantae</taxon>
        <taxon>Streptophyta</taxon>
        <taxon>Embryophyta</taxon>
        <taxon>Tracheophyta</taxon>
        <taxon>Spermatophyta</taxon>
        <taxon>Magnoliopsida</taxon>
        <taxon>eudicotyledons</taxon>
        <taxon>Gunneridae</taxon>
        <taxon>Pentapetalae</taxon>
        <taxon>rosids</taxon>
        <taxon>fabids</taxon>
        <taxon>Fabales</taxon>
        <taxon>Fabaceae</taxon>
        <taxon>Papilionoideae</taxon>
        <taxon>50 kb inversion clade</taxon>
        <taxon>NPAAA clade</taxon>
        <taxon>Hologalegina</taxon>
        <taxon>IRL clade</taxon>
        <taxon>Trifolieae</taxon>
        <taxon>Trifolium</taxon>
    </lineage>
</organism>
<gene>
    <name evidence="1" type="ORF">A2U01_0006864</name>
</gene>
<reference evidence="1 2" key="1">
    <citation type="journal article" date="2018" name="Front. Plant Sci.">
        <title>Red Clover (Trifolium pratense) and Zigzag Clover (T. medium) - A Picture of Genomic Similarities and Differences.</title>
        <authorList>
            <person name="Dluhosova J."/>
            <person name="Istvanek J."/>
            <person name="Nedelnik J."/>
            <person name="Repkova J."/>
        </authorList>
    </citation>
    <scope>NUCLEOTIDE SEQUENCE [LARGE SCALE GENOMIC DNA]</scope>
    <source>
        <strain evidence="2">cv. 10/8</strain>
        <tissue evidence="1">Leaf</tissue>
    </source>
</reference>
<keyword evidence="2" id="KW-1185">Reference proteome</keyword>
<evidence type="ECO:0000313" key="1">
    <source>
        <dbReference type="EMBL" id="MCH86010.1"/>
    </source>
</evidence>
<name>A0A392MET7_9FABA</name>
<proteinExistence type="predicted"/>
<dbReference type="AlphaFoldDB" id="A0A392MET7"/>
<feature type="non-terminal residue" evidence="1">
    <location>
        <position position="1"/>
    </location>
</feature>
<protein>
    <submittedName>
        <fullName evidence="1">Uncharacterized protein</fullName>
    </submittedName>
</protein>
<sequence length="38" mass="4051">GGNSMILNVDGSSIGNPRSSISNPRISGFWRLDSEVMV</sequence>